<dbReference type="GO" id="GO:0004340">
    <property type="term" value="F:glucokinase activity"/>
    <property type="evidence" value="ECO:0007669"/>
    <property type="project" value="TreeGrafter"/>
</dbReference>
<organism evidence="14">
    <name type="scientific">Paranosema locustae</name>
    <dbReference type="NCBI Taxonomy" id="235221"/>
    <lineage>
        <taxon>Eukaryota</taxon>
        <taxon>Fungi</taxon>
        <taxon>Fungi incertae sedis</taxon>
        <taxon>Microsporidia</taxon>
        <taxon>Nosematidae</taxon>
        <taxon>Paranosema</taxon>
    </lineage>
</organism>
<gene>
    <name evidence="14" type="primary">hk</name>
</gene>
<evidence type="ECO:0000256" key="8">
    <source>
        <dbReference type="ARBA" id="ARBA00023152"/>
    </source>
</evidence>
<dbReference type="GO" id="GO:0006096">
    <property type="term" value="P:glycolytic process"/>
    <property type="evidence" value="ECO:0007669"/>
    <property type="project" value="UniProtKB-UniPathway"/>
</dbReference>
<comment type="catalytic activity">
    <reaction evidence="10">
        <text>D-fructose + ATP = D-fructose 6-phosphate + ADP + H(+)</text>
        <dbReference type="Rhea" id="RHEA:16125"/>
        <dbReference type="ChEBI" id="CHEBI:15378"/>
        <dbReference type="ChEBI" id="CHEBI:30616"/>
        <dbReference type="ChEBI" id="CHEBI:37721"/>
        <dbReference type="ChEBI" id="CHEBI:61527"/>
        <dbReference type="ChEBI" id="CHEBI:456216"/>
        <dbReference type="EC" id="2.7.1.1"/>
    </reaction>
    <physiologicalReaction direction="left-to-right" evidence="10">
        <dbReference type="Rhea" id="RHEA:16126"/>
    </physiologicalReaction>
</comment>
<evidence type="ECO:0000256" key="4">
    <source>
        <dbReference type="ARBA" id="ARBA00022679"/>
    </source>
</evidence>
<proteinExistence type="inferred from homology"/>
<dbReference type="InterPro" id="IPR022673">
    <property type="entry name" value="Hexokinase_C"/>
</dbReference>
<dbReference type="SUPFAM" id="SSF53067">
    <property type="entry name" value="Actin-like ATPase domain"/>
    <property type="match status" value="2"/>
</dbReference>
<dbReference type="UniPathway" id="UPA00109">
    <property type="reaction ID" value="UER00180"/>
</dbReference>
<name>A0A3S5X1G3_9MICR</name>
<dbReference type="PANTHER" id="PTHR19443:SF16">
    <property type="entry name" value="HEXOKINASE TYPE 1-RELATED"/>
    <property type="match status" value="1"/>
</dbReference>
<comment type="pathway">
    <text evidence="2">Carbohydrate metabolism; hexose metabolism.</text>
</comment>
<dbReference type="PRINTS" id="PR00475">
    <property type="entry name" value="HEXOKINASE"/>
</dbReference>
<dbReference type="InterPro" id="IPR022672">
    <property type="entry name" value="Hexokinase_N"/>
</dbReference>
<dbReference type="Pfam" id="PF00349">
    <property type="entry name" value="Hexokinase_1"/>
    <property type="match status" value="1"/>
</dbReference>
<feature type="domain" description="Hexokinase N-terminal" evidence="12">
    <location>
        <begin position="66"/>
        <end position="255"/>
    </location>
</feature>
<dbReference type="GO" id="GO:0006006">
    <property type="term" value="P:glucose metabolic process"/>
    <property type="evidence" value="ECO:0007669"/>
    <property type="project" value="TreeGrafter"/>
</dbReference>
<dbReference type="GO" id="GO:0005739">
    <property type="term" value="C:mitochondrion"/>
    <property type="evidence" value="ECO:0007669"/>
    <property type="project" value="TreeGrafter"/>
</dbReference>
<evidence type="ECO:0000256" key="2">
    <source>
        <dbReference type="ARBA" id="ARBA00005028"/>
    </source>
</evidence>
<reference evidence="14" key="1">
    <citation type="journal article" date="2018" name="Parasitology">
        <title>Hexokinase as a versatile molecular genetic marker for Microsporidia.</title>
        <authorList>
            <person name="Tokarev Y.S."/>
            <person name="Timofeev S.A."/>
            <person name="Malysh J.M."/>
            <person name="Tsarev A.A."/>
            <person name="Ignatieva A.N."/>
            <person name="Tomilova O.G."/>
            <person name="Dolgikh V.V."/>
        </authorList>
    </citation>
    <scope>NUCLEOTIDE SEQUENCE</scope>
</reference>
<dbReference type="AlphaFoldDB" id="A0A3S5X1G3"/>
<accession>A0A3S5X1G3</accession>
<dbReference type="GO" id="GO:0005829">
    <property type="term" value="C:cytosol"/>
    <property type="evidence" value="ECO:0007669"/>
    <property type="project" value="TreeGrafter"/>
</dbReference>
<keyword evidence="4 11" id="KW-0808">Transferase</keyword>
<dbReference type="GO" id="GO:0001678">
    <property type="term" value="P:intracellular glucose homeostasis"/>
    <property type="evidence" value="ECO:0007669"/>
    <property type="project" value="InterPro"/>
</dbReference>
<evidence type="ECO:0000259" key="12">
    <source>
        <dbReference type="Pfam" id="PF00349"/>
    </source>
</evidence>
<dbReference type="Gene3D" id="3.40.367.20">
    <property type="match status" value="1"/>
</dbReference>
<dbReference type="EC" id="2.7.1.-" evidence="11"/>
<feature type="non-terminal residue" evidence="14">
    <location>
        <position position="1"/>
    </location>
</feature>
<evidence type="ECO:0000313" key="14">
    <source>
        <dbReference type="EMBL" id="AYO51266.1"/>
    </source>
</evidence>
<evidence type="ECO:0000256" key="5">
    <source>
        <dbReference type="ARBA" id="ARBA00022741"/>
    </source>
</evidence>
<evidence type="ECO:0000256" key="10">
    <source>
        <dbReference type="ARBA" id="ARBA00047905"/>
    </source>
</evidence>
<protein>
    <recommendedName>
        <fullName evidence="11">Phosphotransferase</fullName>
        <ecNumber evidence="11">2.7.1.-</ecNumber>
    </recommendedName>
</protein>
<evidence type="ECO:0000256" key="7">
    <source>
        <dbReference type="ARBA" id="ARBA00022840"/>
    </source>
</evidence>
<dbReference type="InterPro" id="IPR043129">
    <property type="entry name" value="ATPase_NBD"/>
</dbReference>
<evidence type="ECO:0000256" key="9">
    <source>
        <dbReference type="ARBA" id="ARBA00044613"/>
    </source>
</evidence>
<sequence>MRMLLIFANVLASFNMQCDDDEKALKHSKATKTTGLWENTDSSIRHASEDTASSTGDIMRRNPYEAFYLEDRCKIKIANSFECSLQKALEEGQAQNSMFIETHVRVPYGIGPKATDTEKTTLVVDVGGTYLKICLIQMCKSGSYSFVKDVEHYSIPNAGVEKMSMWKWVSDIIKLYLGEHVLSVYDGAMTLSYAVSHDSISTGTVISCGKNFPFRESDFVGCNPIAAINNACKCAGLRVTFRALLNDATATALASLIRSKDTILGIVLGTGTNGAVIVHDTEHSSQKIINTEWGSYEHCAINITQFDREIMDEMKANGIKFNNLDALIGGYKFVELVRRTCMAMGIKENGDFKLEYLQELLEKSRSTNQRLSAEEQNVVLCIEAIKTRTASILASLVLGVVKMRIRNGMPMKKACVCLNGSVFESEYDRSIIAKEVAHLLALENINKDVVVWDFIAEASLVGCAYASFLVE</sequence>
<dbReference type="PANTHER" id="PTHR19443">
    <property type="entry name" value="HEXOKINASE"/>
    <property type="match status" value="1"/>
</dbReference>
<evidence type="ECO:0000256" key="6">
    <source>
        <dbReference type="ARBA" id="ARBA00022777"/>
    </source>
</evidence>
<evidence type="ECO:0000256" key="11">
    <source>
        <dbReference type="RuleBase" id="RU362007"/>
    </source>
</evidence>
<dbReference type="GO" id="GO:0005524">
    <property type="term" value="F:ATP binding"/>
    <property type="evidence" value="ECO:0007669"/>
    <property type="project" value="UniProtKB-UniRule"/>
</dbReference>
<dbReference type="InterPro" id="IPR001312">
    <property type="entry name" value="Hexokinase"/>
</dbReference>
<comment type="catalytic activity">
    <reaction evidence="9">
        <text>a D-hexose + ATP = a D-hexose 6-phosphate + ADP + H(+)</text>
        <dbReference type="Rhea" id="RHEA:22740"/>
        <dbReference type="ChEBI" id="CHEBI:4194"/>
        <dbReference type="ChEBI" id="CHEBI:15378"/>
        <dbReference type="ChEBI" id="CHEBI:30616"/>
        <dbReference type="ChEBI" id="CHEBI:229467"/>
        <dbReference type="ChEBI" id="CHEBI:456216"/>
        <dbReference type="EC" id="2.7.1.1"/>
    </reaction>
    <physiologicalReaction direction="left-to-right" evidence="9">
        <dbReference type="Rhea" id="RHEA:22741"/>
    </physiologicalReaction>
</comment>
<evidence type="ECO:0000256" key="1">
    <source>
        <dbReference type="ARBA" id="ARBA00004888"/>
    </source>
</evidence>
<dbReference type="Gene3D" id="3.30.420.40">
    <property type="match status" value="1"/>
</dbReference>
<keyword evidence="7 11" id="KW-0067">ATP-binding</keyword>
<dbReference type="Pfam" id="PF03727">
    <property type="entry name" value="Hexokinase_2"/>
    <property type="match status" value="1"/>
</dbReference>
<comment type="pathway">
    <text evidence="1">Carbohydrate degradation; glycolysis; D-glyceraldehyde 3-phosphate and glycerone phosphate from D-glucose: step 1/4.</text>
</comment>
<dbReference type="PROSITE" id="PS51748">
    <property type="entry name" value="HEXOKINASE_2"/>
    <property type="match status" value="1"/>
</dbReference>
<feature type="domain" description="Hexokinase C-terminal" evidence="13">
    <location>
        <begin position="264"/>
        <end position="466"/>
    </location>
</feature>
<dbReference type="SMR" id="A0A3S5X1G3"/>
<dbReference type="GO" id="GO:0005536">
    <property type="term" value="F:D-glucose binding"/>
    <property type="evidence" value="ECO:0007669"/>
    <property type="project" value="InterPro"/>
</dbReference>
<keyword evidence="6 11" id="KW-0418">Kinase</keyword>
<dbReference type="CDD" id="cd24000">
    <property type="entry name" value="ASKHA_NBD_HK"/>
    <property type="match status" value="1"/>
</dbReference>
<evidence type="ECO:0000259" key="13">
    <source>
        <dbReference type="Pfam" id="PF03727"/>
    </source>
</evidence>
<dbReference type="GO" id="GO:0008865">
    <property type="term" value="F:fructokinase activity"/>
    <property type="evidence" value="ECO:0007669"/>
    <property type="project" value="TreeGrafter"/>
</dbReference>
<keyword evidence="8 11" id="KW-0324">Glycolysis</keyword>
<evidence type="ECO:0000256" key="3">
    <source>
        <dbReference type="ARBA" id="ARBA00009225"/>
    </source>
</evidence>
<dbReference type="EMBL" id="MH669409">
    <property type="protein sequence ID" value="AYO51266.1"/>
    <property type="molecule type" value="Genomic_DNA"/>
</dbReference>
<comment type="similarity">
    <text evidence="3 11">Belongs to the hexokinase family.</text>
</comment>
<keyword evidence="5 11" id="KW-0547">Nucleotide-binding</keyword>